<dbReference type="Proteomes" id="UP000821866">
    <property type="component" value="Unassembled WGS sequence"/>
</dbReference>
<organism evidence="2 3">
    <name type="scientific">Rhipicephalus microplus</name>
    <name type="common">Cattle tick</name>
    <name type="synonym">Boophilus microplus</name>
    <dbReference type="NCBI Taxonomy" id="6941"/>
    <lineage>
        <taxon>Eukaryota</taxon>
        <taxon>Metazoa</taxon>
        <taxon>Ecdysozoa</taxon>
        <taxon>Arthropoda</taxon>
        <taxon>Chelicerata</taxon>
        <taxon>Arachnida</taxon>
        <taxon>Acari</taxon>
        <taxon>Parasitiformes</taxon>
        <taxon>Ixodida</taxon>
        <taxon>Ixodoidea</taxon>
        <taxon>Ixodidae</taxon>
        <taxon>Rhipicephalinae</taxon>
        <taxon>Rhipicephalus</taxon>
        <taxon>Boophilus</taxon>
    </lineage>
</organism>
<dbReference type="EMBL" id="JABSTU010000007">
    <property type="protein sequence ID" value="KAH8025718.1"/>
    <property type="molecule type" value="Genomic_DNA"/>
</dbReference>
<gene>
    <name evidence="2" type="ORF">HPB51_010802</name>
</gene>
<proteinExistence type="predicted"/>
<accession>A0A9J6DUQ0</accession>
<feature type="compositionally biased region" description="Polar residues" evidence="1">
    <location>
        <begin position="42"/>
        <end position="54"/>
    </location>
</feature>
<reference evidence="2" key="1">
    <citation type="journal article" date="2020" name="Cell">
        <title>Large-Scale Comparative Analyses of Tick Genomes Elucidate Their Genetic Diversity and Vector Capacities.</title>
        <authorList>
            <consortium name="Tick Genome and Microbiome Consortium (TIGMIC)"/>
            <person name="Jia N."/>
            <person name="Wang J."/>
            <person name="Shi W."/>
            <person name="Du L."/>
            <person name="Sun Y."/>
            <person name="Zhan W."/>
            <person name="Jiang J.F."/>
            <person name="Wang Q."/>
            <person name="Zhang B."/>
            <person name="Ji P."/>
            <person name="Bell-Sakyi L."/>
            <person name="Cui X.M."/>
            <person name="Yuan T.T."/>
            <person name="Jiang B.G."/>
            <person name="Yang W.F."/>
            <person name="Lam T.T."/>
            <person name="Chang Q.C."/>
            <person name="Ding S.J."/>
            <person name="Wang X.J."/>
            <person name="Zhu J.G."/>
            <person name="Ruan X.D."/>
            <person name="Zhao L."/>
            <person name="Wei J.T."/>
            <person name="Ye R.Z."/>
            <person name="Que T.C."/>
            <person name="Du C.H."/>
            <person name="Zhou Y.H."/>
            <person name="Cheng J.X."/>
            <person name="Dai P.F."/>
            <person name="Guo W.B."/>
            <person name="Han X.H."/>
            <person name="Huang E.J."/>
            <person name="Li L.F."/>
            <person name="Wei W."/>
            <person name="Gao Y.C."/>
            <person name="Liu J.Z."/>
            <person name="Shao H.Z."/>
            <person name="Wang X."/>
            <person name="Wang C.C."/>
            <person name="Yang T.C."/>
            <person name="Huo Q.B."/>
            <person name="Li W."/>
            <person name="Chen H.Y."/>
            <person name="Chen S.E."/>
            <person name="Zhou L.G."/>
            <person name="Ni X.B."/>
            <person name="Tian J.H."/>
            <person name="Sheng Y."/>
            <person name="Liu T."/>
            <person name="Pan Y.S."/>
            <person name="Xia L.Y."/>
            <person name="Li J."/>
            <person name="Zhao F."/>
            <person name="Cao W.C."/>
        </authorList>
    </citation>
    <scope>NUCLEOTIDE SEQUENCE</scope>
    <source>
        <strain evidence="2">Rmic-2018</strain>
    </source>
</reference>
<feature type="region of interest" description="Disordered" evidence="1">
    <location>
        <begin position="1"/>
        <end position="57"/>
    </location>
</feature>
<feature type="compositionally biased region" description="Basic and acidic residues" evidence="1">
    <location>
        <begin position="106"/>
        <end position="149"/>
    </location>
</feature>
<evidence type="ECO:0000313" key="3">
    <source>
        <dbReference type="Proteomes" id="UP000821866"/>
    </source>
</evidence>
<protein>
    <submittedName>
        <fullName evidence="2">Uncharacterized protein</fullName>
    </submittedName>
</protein>
<evidence type="ECO:0000256" key="1">
    <source>
        <dbReference type="SAM" id="MobiDB-lite"/>
    </source>
</evidence>
<sequence>MSRSDRTTASSADCSTATEKVAKDKMASGRGGARPRARQQPKTGNGKTWTSSAQRGGEGKFAKMLYSVVCFSGPFEKRQDWLRSTRCSSALSEGEAAVTRARKPVGKHDTRGDVADDDCGRPVELDDATDDTKKPKHIEPQPSREDISHDSTSYDDGESKKLAADPVEYTILARPERQRAAASEVAEGQFTSPPQGTTCEEENFSLSARDIQTPSRDLRFRERTRRSSEASVRGCRRRIRAPMAEPVSREMLLSDRLSSLPPPFPGFGYFADRVGRRRTRSFPRRLPERRLYDAHGRWIGQERRSLQDFDEEAWSLSLQHQPCREGFCTYAGSGRELQRSSCDVPPRGYSRRHTWSHTSLHEDDIEDLLPLIDKLAVDYANSDSSAEGAVPEAAAHMPDEGSWFSVLPETTGPEDRFIWSPRRDLYRPPSVWSPIKPRLGASPQDRHRESLTRVKYRFRTYTENMVQASMDAIVGGRRSVSCEFPYLEDASSFAESSGEARCSGWSPWSTQLPTADLLNVSVVNSRAGGPYDRACATPKRKKFGVRKPLGSEALIVRVVRSRAPRACDLRRQRNSGRLGSPYVTSCRRRPSTSDDSAALTYWTCSTPSTDAKGALAGKCDLCDICRRKRDSAVRLPYNQRWYFDASSFLCQPFNFCDDEITERMKSRKSKAEINCGDISVR</sequence>
<feature type="compositionally biased region" description="Low complexity" evidence="1">
    <location>
        <begin position="7"/>
        <end position="18"/>
    </location>
</feature>
<dbReference type="AlphaFoldDB" id="A0A9J6DUQ0"/>
<reference evidence="2" key="2">
    <citation type="submission" date="2021-09" db="EMBL/GenBank/DDBJ databases">
        <authorList>
            <person name="Jia N."/>
            <person name="Wang J."/>
            <person name="Shi W."/>
            <person name="Du L."/>
            <person name="Sun Y."/>
            <person name="Zhan W."/>
            <person name="Jiang J."/>
            <person name="Wang Q."/>
            <person name="Zhang B."/>
            <person name="Ji P."/>
            <person name="Sakyi L.B."/>
            <person name="Cui X."/>
            <person name="Yuan T."/>
            <person name="Jiang B."/>
            <person name="Yang W."/>
            <person name="Lam T.T.-Y."/>
            <person name="Chang Q."/>
            <person name="Ding S."/>
            <person name="Wang X."/>
            <person name="Zhu J."/>
            <person name="Ruan X."/>
            <person name="Zhao L."/>
            <person name="Wei J."/>
            <person name="Que T."/>
            <person name="Du C."/>
            <person name="Cheng J."/>
            <person name="Dai P."/>
            <person name="Han X."/>
            <person name="Huang E."/>
            <person name="Gao Y."/>
            <person name="Liu J."/>
            <person name="Shao H."/>
            <person name="Ye R."/>
            <person name="Li L."/>
            <person name="Wei W."/>
            <person name="Wang X."/>
            <person name="Wang C."/>
            <person name="Huo Q."/>
            <person name="Li W."/>
            <person name="Guo W."/>
            <person name="Chen H."/>
            <person name="Chen S."/>
            <person name="Zhou L."/>
            <person name="Zhou L."/>
            <person name="Ni X."/>
            <person name="Tian J."/>
            <person name="Zhou Y."/>
            <person name="Sheng Y."/>
            <person name="Liu T."/>
            <person name="Pan Y."/>
            <person name="Xia L."/>
            <person name="Li J."/>
            <person name="Zhao F."/>
            <person name="Cao W."/>
        </authorList>
    </citation>
    <scope>NUCLEOTIDE SEQUENCE</scope>
    <source>
        <strain evidence="2">Rmic-2018</strain>
        <tissue evidence="2">Larvae</tissue>
    </source>
</reference>
<dbReference type="VEuPathDB" id="VectorBase:LOC119169248"/>
<name>A0A9J6DUQ0_RHIMP</name>
<keyword evidence="3" id="KW-1185">Reference proteome</keyword>
<feature type="region of interest" description="Disordered" evidence="1">
    <location>
        <begin position="84"/>
        <end position="162"/>
    </location>
</feature>
<comment type="caution">
    <text evidence="2">The sequence shown here is derived from an EMBL/GenBank/DDBJ whole genome shotgun (WGS) entry which is preliminary data.</text>
</comment>
<evidence type="ECO:0000313" key="2">
    <source>
        <dbReference type="EMBL" id="KAH8025718.1"/>
    </source>
</evidence>